<dbReference type="InterPro" id="IPR036412">
    <property type="entry name" value="HAD-like_sf"/>
</dbReference>
<dbReference type="PANTHER" id="PTHR43434:SF1">
    <property type="entry name" value="PHOSPHOGLYCOLATE PHOSPHATASE"/>
    <property type="match status" value="1"/>
</dbReference>
<dbReference type="EMBL" id="FQVL01000002">
    <property type="protein sequence ID" value="SHE71294.1"/>
    <property type="molecule type" value="Genomic_DNA"/>
</dbReference>
<sequence>MIKMILFDVDGVFLSEERCFDASALAVWELLYAPHFLALPGEIYTPTPTEEQIKHIRELVFQDNQVLDWMKTRGVNSNWDMVFLTFSAQLMKILKEVHQHDPHFLHQLLSKPISEASIQQLRDWLKAHQIVFTVDFAAFSTLFDPQLRDRQSLLVYFNQLAEQWFAYSIDQFSRNSGLWRLGHSVYQEWYIGAQLYEETEQEKARNPEKQGFLEYEIPLAPPDQVQTMLTKLREKGIILGIGTGRPFIETKIPFEAMGLYSLFDAQRIVSASDVIQAEGEFPERAPLGKPGPYTYIKGYLGRSASDEECLTFDLPISDGSEILIVGDSVADFLAAREMGCTFAATLTGLTGKEARAKFEELQADYILEDVLELETLFTDRQ</sequence>
<dbReference type="SFLD" id="SFLDS00003">
    <property type="entry name" value="Haloacid_Dehalogenase"/>
    <property type="match status" value="1"/>
</dbReference>
<dbReference type="Gene3D" id="3.40.50.1000">
    <property type="entry name" value="HAD superfamily/HAD-like"/>
    <property type="match status" value="1"/>
</dbReference>
<dbReference type="GO" id="GO:0008967">
    <property type="term" value="F:phosphoglycolate phosphatase activity"/>
    <property type="evidence" value="ECO:0007669"/>
    <property type="project" value="TreeGrafter"/>
</dbReference>
<evidence type="ECO:0000313" key="1">
    <source>
        <dbReference type="EMBL" id="SHE71294.1"/>
    </source>
</evidence>
<keyword evidence="2" id="KW-1185">Reference proteome</keyword>
<gene>
    <name evidence="1" type="ORF">SAMN05444392_102481</name>
</gene>
<dbReference type="Pfam" id="PF13242">
    <property type="entry name" value="Hydrolase_like"/>
    <property type="match status" value="1"/>
</dbReference>
<dbReference type="SUPFAM" id="SSF56784">
    <property type="entry name" value="HAD-like"/>
    <property type="match status" value="1"/>
</dbReference>
<reference evidence="1 2" key="1">
    <citation type="submission" date="2016-11" db="EMBL/GenBank/DDBJ databases">
        <authorList>
            <person name="Jaros S."/>
            <person name="Januszkiewicz K."/>
            <person name="Wedrychowicz H."/>
        </authorList>
    </citation>
    <scope>NUCLEOTIDE SEQUENCE [LARGE SCALE GENOMIC DNA]</scope>
    <source>
        <strain evidence="1 2">DSM 44666</strain>
    </source>
</reference>
<protein>
    <submittedName>
        <fullName evidence="1">Phosphoglycolate phosphatase, HAD superfamily</fullName>
    </submittedName>
</protein>
<dbReference type="InterPro" id="IPR050155">
    <property type="entry name" value="HAD-like_hydrolase_sf"/>
</dbReference>
<dbReference type="OrthoDB" id="2474611at2"/>
<organism evidence="1 2">
    <name type="scientific">Seinonella peptonophila</name>
    <dbReference type="NCBI Taxonomy" id="112248"/>
    <lineage>
        <taxon>Bacteria</taxon>
        <taxon>Bacillati</taxon>
        <taxon>Bacillota</taxon>
        <taxon>Bacilli</taxon>
        <taxon>Bacillales</taxon>
        <taxon>Thermoactinomycetaceae</taxon>
        <taxon>Seinonella</taxon>
    </lineage>
</organism>
<dbReference type="GO" id="GO:0006281">
    <property type="term" value="P:DNA repair"/>
    <property type="evidence" value="ECO:0007669"/>
    <property type="project" value="TreeGrafter"/>
</dbReference>
<dbReference type="SFLD" id="SFLDG01129">
    <property type="entry name" value="C1.5:_HAD__Beta-PGM__Phosphata"/>
    <property type="match status" value="1"/>
</dbReference>
<dbReference type="Proteomes" id="UP000184476">
    <property type="component" value="Unassembled WGS sequence"/>
</dbReference>
<name>A0A1M4VQG1_9BACL</name>
<dbReference type="CDD" id="cd01427">
    <property type="entry name" value="HAD_like"/>
    <property type="match status" value="1"/>
</dbReference>
<dbReference type="InterPro" id="IPR023214">
    <property type="entry name" value="HAD_sf"/>
</dbReference>
<proteinExistence type="predicted"/>
<evidence type="ECO:0000313" key="2">
    <source>
        <dbReference type="Proteomes" id="UP000184476"/>
    </source>
</evidence>
<accession>A0A1M4VQG1</accession>
<dbReference type="STRING" id="112248.SAMN05444392_102481"/>
<dbReference type="RefSeq" id="WP_073154047.1">
    <property type="nucleotide sequence ID" value="NZ_FQVL01000002.1"/>
</dbReference>
<dbReference type="AlphaFoldDB" id="A0A1M4VQG1"/>
<dbReference type="PANTHER" id="PTHR43434">
    <property type="entry name" value="PHOSPHOGLYCOLATE PHOSPHATASE"/>
    <property type="match status" value="1"/>
</dbReference>